<feature type="transmembrane region" description="Helical" evidence="6">
    <location>
        <begin position="7"/>
        <end position="27"/>
    </location>
</feature>
<accession>A0A6J7ECJ8</accession>
<dbReference type="GO" id="GO:0016020">
    <property type="term" value="C:membrane"/>
    <property type="evidence" value="ECO:0007669"/>
    <property type="project" value="UniProtKB-SubCell"/>
</dbReference>
<dbReference type="PANTHER" id="PTHR43243">
    <property type="entry name" value="INNER MEMBRANE TRANSPORTER YGJI-RELATED"/>
    <property type="match status" value="1"/>
</dbReference>
<keyword evidence="5 6" id="KW-0472">Membrane</keyword>
<dbReference type="InterPro" id="IPR002293">
    <property type="entry name" value="AA/rel_permease1"/>
</dbReference>
<feature type="transmembrane region" description="Helical" evidence="6">
    <location>
        <begin position="336"/>
        <end position="355"/>
    </location>
</feature>
<dbReference type="AlphaFoldDB" id="A0A6J7ECJ8"/>
<feature type="transmembrane region" description="Helical" evidence="6">
    <location>
        <begin position="398"/>
        <end position="415"/>
    </location>
</feature>
<feature type="transmembrane region" description="Helical" evidence="6">
    <location>
        <begin position="375"/>
        <end position="392"/>
    </location>
</feature>
<feature type="transmembrane region" description="Helical" evidence="6">
    <location>
        <begin position="39"/>
        <end position="59"/>
    </location>
</feature>
<feature type="transmembrane region" description="Helical" evidence="6">
    <location>
        <begin position="312"/>
        <end position="330"/>
    </location>
</feature>
<name>A0A6J7ECJ8_9ZZZZ</name>
<dbReference type="EMBL" id="CAFBLM010000069">
    <property type="protein sequence ID" value="CAB4879045.1"/>
    <property type="molecule type" value="Genomic_DNA"/>
</dbReference>
<feature type="transmembrane region" description="Helical" evidence="6">
    <location>
        <begin position="80"/>
        <end position="105"/>
    </location>
</feature>
<dbReference type="GO" id="GO:0015171">
    <property type="term" value="F:amino acid transmembrane transporter activity"/>
    <property type="evidence" value="ECO:0007669"/>
    <property type="project" value="TreeGrafter"/>
</dbReference>
<keyword evidence="3 6" id="KW-0812">Transmembrane</keyword>
<evidence type="ECO:0000256" key="4">
    <source>
        <dbReference type="ARBA" id="ARBA00022989"/>
    </source>
</evidence>
<dbReference type="Gene3D" id="1.20.1740.10">
    <property type="entry name" value="Amino acid/polyamine transporter I"/>
    <property type="match status" value="1"/>
</dbReference>
<feature type="transmembrane region" description="Helical" evidence="6">
    <location>
        <begin position="214"/>
        <end position="241"/>
    </location>
</feature>
<evidence type="ECO:0000256" key="5">
    <source>
        <dbReference type="ARBA" id="ARBA00023136"/>
    </source>
</evidence>
<keyword evidence="2" id="KW-0813">Transport</keyword>
<organism evidence="7">
    <name type="scientific">freshwater metagenome</name>
    <dbReference type="NCBI Taxonomy" id="449393"/>
    <lineage>
        <taxon>unclassified sequences</taxon>
        <taxon>metagenomes</taxon>
        <taxon>ecological metagenomes</taxon>
    </lineage>
</organism>
<feature type="transmembrane region" description="Helical" evidence="6">
    <location>
        <begin position="174"/>
        <end position="193"/>
    </location>
</feature>
<feature type="transmembrane region" description="Helical" evidence="6">
    <location>
        <begin position="261"/>
        <end position="282"/>
    </location>
</feature>
<comment type="subcellular location">
    <subcellularLocation>
        <location evidence="1">Membrane</location>
        <topology evidence="1">Multi-pass membrane protein</topology>
    </subcellularLocation>
</comment>
<keyword evidence="4 6" id="KW-1133">Transmembrane helix</keyword>
<reference evidence="7" key="1">
    <citation type="submission" date="2020-05" db="EMBL/GenBank/DDBJ databases">
        <authorList>
            <person name="Chiriac C."/>
            <person name="Salcher M."/>
            <person name="Ghai R."/>
            <person name="Kavagutti S V."/>
        </authorList>
    </citation>
    <scope>NUCLEOTIDE SEQUENCE</scope>
</reference>
<sequence length="427" mass="44248">MERTLGLWKVTASGVGIIVGAGIYVLIGDAAGLAGPRVWLSFVIAATLSALSALSYAELASMYPKAGAEFEYTSHVFPAWLSFLIGWIMFVGLIVASAAVALGFGQYLQNFVTLPPTFGALALLMLIAALALSGIRRSSTVIVALSLLQVGGLLLVIAVGLPDIGSVNLFAGNHGGGGLVSAAALVFFAFIGFDEVTTLSEETKNPTRTIPRALLLALALSTLLYIAVAISAVSVLGANALSTSPHPLADVLDHKFGSNGGALVAVIALVATANTTLLCLTASSRLQYGMARAGALPRTWGQLGPASRAPRVAIGISVIGAAIFIAIGKLDVVASVTNVAIYLVFIAVNIAVVILRFTQPDLDRPFRSPLSIKRVPLMPILGLLAVFLMFPSLPKSSLVLGAVLCLVGIAVYFVSTGRRSAQRARLN</sequence>
<feature type="transmembrane region" description="Helical" evidence="6">
    <location>
        <begin position="117"/>
        <end position="135"/>
    </location>
</feature>
<dbReference type="Pfam" id="PF13520">
    <property type="entry name" value="AA_permease_2"/>
    <property type="match status" value="1"/>
</dbReference>
<evidence type="ECO:0000256" key="3">
    <source>
        <dbReference type="ARBA" id="ARBA00022692"/>
    </source>
</evidence>
<evidence type="ECO:0000256" key="1">
    <source>
        <dbReference type="ARBA" id="ARBA00004141"/>
    </source>
</evidence>
<evidence type="ECO:0000256" key="2">
    <source>
        <dbReference type="ARBA" id="ARBA00022448"/>
    </source>
</evidence>
<proteinExistence type="predicted"/>
<feature type="transmembrane region" description="Helical" evidence="6">
    <location>
        <begin position="142"/>
        <end position="162"/>
    </location>
</feature>
<gene>
    <name evidence="7" type="ORF">UFOPK3401_01275</name>
</gene>
<dbReference type="PIRSF" id="PIRSF006060">
    <property type="entry name" value="AA_transporter"/>
    <property type="match status" value="1"/>
</dbReference>
<evidence type="ECO:0000256" key="6">
    <source>
        <dbReference type="SAM" id="Phobius"/>
    </source>
</evidence>
<dbReference type="PANTHER" id="PTHR43243:SF4">
    <property type="entry name" value="CATIONIC AMINO ACID TRANSPORTER 4"/>
    <property type="match status" value="1"/>
</dbReference>
<protein>
    <submittedName>
        <fullName evidence="7">Unannotated protein</fullName>
    </submittedName>
</protein>
<evidence type="ECO:0000313" key="7">
    <source>
        <dbReference type="EMBL" id="CAB4879045.1"/>
    </source>
</evidence>